<accession>A0A0G4HKC5</accession>
<organism evidence="3">
    <name type="scientific">Chromera velia CCMP2878</name>
    <dbReference type="NCBI Taxonomy" id="1169474"/>
    <lineage>
        <taxon>Eukaryota</taxon>
        <taxon>Sar</taxon>
        <taxon>Alveolata</taxon>
        <taxon>Colpodellida</taxon>
        <taxon>Chromeraceae</taxon>
        <taxon>Chromera</taxon>
    </lineage>
</organism>
<protein>
    <submittedName>
        <fullName evidence="3">Uncharacterized protein</fullName>
    </submittedName>
</protein>
<keyword evidence="2" id="KW-0040">ANK repeat</keyword>
<dbReference type="SUPFAM" id="SSF48403">
    <property type="entry name" value="Ankyrin repeat"/>
    <property type="match status" value="1"/>
</dbReference>
<sequence length="640" mass="69655">MAAEIPRKSWEDVLRVVCASGVLGLRRLWKVTTISKELLLLRDDPTPLGLGSLCFGFASVSEHEEVFALLKDSLRKGDATVLRQILSLQGVAGRYPCRMSWAIDQREAACLKVLVEKGALSVCPKISVETVRRLTPESTRALLKAGHLDPNSWIESVAHSKRQAGSVETDCIQPLLVVVIENSQFAVAEVLLDAGARLDVCEWKMGEARRGVAQRPPGWGAGRAPLDCLVHVVCAERERVRERPAVVGTADKRHAGLRLLQTVAKAADEAGCLEWTTQCRIPNRTAFAETALGIACVLRDWMAARTLLMRGADAKRKAGMREKSELPFLKLAAGERARRLRSRSSSETERDERHISKLMNSLGNAGAHLDRVGEFGRTPLSHACNLGLKKVAETLLDRGVRIEGVVSKGVARGRRRVPLIEAVQCSKSNVALVSLLLERGADPNEVGICAYLSCAGSPLQAAVVAGWKSGWPNRDTLRLVEVLVSHGARCLGERREHSLSLSTVATEVETEVRMDDQIVGVGRDVGPVSQVSPLLIAFQMRDAKLARLLVEKGGADPNAPGKIDDRGKVETPADLVLGLKVGRRRCPEGTKKLLVETLQEVGGDLERTDQSPKACWWPAFLMCRGGIQQRPGGASAVKRR</sequence>
<name>A0A0G4HKC5_9ALVE</name>
<dbReference type="InterPro" id="IPR036770">
    <property type="entry name" value="Ankyrin_rpt-contain_sf"/>
</dbReference>
<dbReference type="Gene3D" id="1.25.40.20">
    <property type="entry name" value="Ankyrin repeat-containing domain"/>
    <property type="match status" value="1"/>
</dbReference>
<dbReference type="InterPro" id="IPR050745">
    <property type="entry name" value="Multifunctional_regulatory"/>
</dbReference>
<dbReference type="EMBL" id="CDMZ01002978">
    <property type="protein sequence ID" value="CEM44640.1"/>
    <property type="molecule type" value="Genomic_DNA"/>
</dbReference>
<dbReference type="PhylomeDB" id="A0A0G4HKC5"/>
<gene>
    <name evidence="3" type="ORF">Cvel_7235</name>
</gene>
<dbReference type="SMART" id="SM00248">
    <property type="entry name" value="ANK"/>
    <property type="match status" value="4"/>
</dbReference>
<dbReference type="PANTHER" id="PTHR24189:SF50">
    <property type="entry name" value="ANKYRIN REPEAT AND SOCS BOX PROTEIN 2"/>
    <property type="match status" value="1"/>
</dbReference>
<dbReference type="VEuPathDB" id="CryptoDB:Cvel_7235"/>
<proteinExistence type="predicted"/>
<evidence type="ECO:0000313" key="3">
    <source>
        <dbReference type="EMBL" id="CEM44640.1"/>
    </source>
</evidence>
<evidence type="ECO:0000256" key="1">
    <source>
        <dbReference type="ARBA" id="ARBA00022737"/>
    </source>
</evidence>
<dbReference type="PANTHER" id="PTHR24189">
    <property type="entry name" value="MYOTROPHIN"/>
    <property type="match status" value="1"/>
</dbReference>
<reference evidence="3" key="1">
    <citation type="submission" date="2014-11" db="EMBL/GenBank/DDBJ databases">
        <authorList>
            <person name="Otto D Thomas"/>
            <person name="Naeem Raeece"/>
        </authorList>
    </citation>
    <scope>NUCLEOTIDE SEQUENCE</scope>
</reference>
<evidence type="ECO:0000256" key="2">
    <source>
        <dbReference type="ARBA" id="ARBA00023043"/>
    </source>
</evidence>
<dbReference type="AlphaFoldDB" id="A0A0G4HKC5"/>
<keyword evidence="1" id="KW-0677">Repeat</keyword>
<dbReference type="InterPro" id="IPR002110">
    <property type="entry name" value="Ankyrin_rpt"/>
</dbReference>